<evidence type="ECO:0000313" key="3">
    <source>
        <dbReference type="Proteomes" id="UP001283361"/>
    </source>
</evidence>
<dbReference type="AlphaFoldDB" id="A0AAE0Z3A3"/>
<accession>A0AAE0Z3A3</accession>
<organism evidence="2 3">
    <name type="scientific">Elysia crispata</name>
    <name type="common">lettuce slug</name>
    <dbReference type="NCBI Taxonomy" id="231223"/>
    <lineage>
        <taxon>Eukaryota</taxon>
        <taxon>Metazoa</taxon>
        <taxon>Spiralia</taxon>
        <taxon>Lophotrochozoa</taxon>
        <taxon>Mollusca</taxon>
        <taxon>Gastropoda</taxon>
        <taxon>Heterobranchia</taxon>
        <taxon>Euthyneura</taxon>
        <taxon>Panpulmonata</taxon>
        <taxon>Sacoglossa</taxon>
        <taxon>Placobranchoidea</taxon>
        <taxon>Plakobranchidae</taxon>
        <taxon>Elysia</taxon>
    </lineage>
</organism>
<evidence type="ECO:0000313" key="2">
    <source>
        <dbReference type="EMBL" id="KAK3762003.1"/>
    </source>
</evidence>
<dbReference type="Proteomes" id="UP001283361">
    <property type="component" value="Unassembled WGS sequence"/>
</dbReference>
<keyword evidence="3" id="KW-1185">Reference proteome</keyword>
<sequence length="242" mass="27064">MECAKSENFRCKFTSFTLHRRVQLVSPTVCSNNCTDMRRCLRIPNTCLDIFRDSLQDGSEVNLAVGVQIKNPYISRFASGPSEVSEKVEGYIFVINLFSGQRVLKYVRGEMGAARISLVFSQGQQSYCAKTDIEPTQNRLGIRYADLPFIQAFSFTGHLFLRRRLRNDSEPARNRPETLKQSVHKTTRLPSVESVADTSVEPQLNTAPAGDKSDQDQEGHATPTVKSISSNTRVKIAQVGRA</sequence>
<feature type="compositionally biased region" description="Basic and acidic residues" evidence="1">
    <location>
        <begin position="168"/>
        <end position="178"/>
    </location>
</feature>
<dbReference type="EMBL" id="JAWDGP010004777">
    <property type="protein sequence ID" value="KAK3762003.1"/>
    <property type="molecule type" value="Genomic_DNA"/>
</dbReference>
<gene>
    <name evidence="2" type="ORF">RRG08_014805</name>
</gene>
<feature type="region of interest" description="Disordered" evidence="1">
    <location>
        <begin position="168"/>
        <end position="242"/>
    </location>
</feature>
<comment type="caution">
    <text evidence="2">The sequence shown here is derived from an EMBL/GenBank/DDBJ whole genome shotgun (WGS) entry which is preliminary data.</text>
</comment>
<reference evidence="2" key="1">
    <citation type="journal article" date="2023" name="G3 (Bethesda)">
        <title>A reference genome for the long-term kleptoplast-retaining sea slug Elysia crispata morphotype clarki.</title>
        <authorList>
            <person name="Eastman K.E."/>
            <person name="Pendleton A.L."/>
            <person name="Shaikh M.A."/>
            <person name="Suttiyut T."/>
            <person name="Ogas R."/>
            <person name="Tomko P."/>
            <person name="Gavelis G."/>
            <person name="Widhalm J.R."/>
            <person name="Wisecaver J.H."/>
        </authorList>
    </citation>
    <scope>NUCLEOTIDE SEQUENCE</scope>
    <source>
        <strain evidence="2">ECLA1</strain>
    </source>
</reference>
<name>A0AAE0Z3A3_9GAST</name>
<evidence type="ECO:0000256" key="1">
    <source>
        <dbReference type="SAM" id="MobiDB-lite"/>
    </source>
</evidence>
<feature type="compositionally biased region" description="Polar residues" evidence="1">
    <location>
        <begin position="196"/>
        <end position="206"/>
    </location>
</feature>
<feature type="compositionally biased region" description="Polar residues" evidence="1">
    <location>
        <begin position="224"/>
        <end position="233"/>
    </location>
</feature>
<proteinExistence type="predicted"/>
<protein>
    <submittedName>
        <fullName evidence="2">Uncharacterized protein</fullName>
    </submittedName>
</protein>